<dbReference type="SMART" id="SM00367">
    <property type="entry name" value="LRR_CC"/>
    <property type="match status" value="15"/>
</dbReference>
<dbReference type="EMBL" id="BPVZ01000093">
    <property type="protein sequence ID" value="GKV32005.1"/>
    <property type="molecule type" value="Genomic_DNA"/>
</dbReference>
<dbReference type="Proteomes" id="UP001054252">
    <property type="component" value="Unassembled WGS sequence"/>
</dbReference>
<evidence type="ECO:0000259" key="1">
    <source>
        <dbReference type="Pfam" id="PF25372"/>
    </source>
</evidence>
<feature type="domain" description="F-box/LRR-repeat protein 15-like leucin rich repeat" evidence="1">
    <location>
        <begin position="351"/>
        <end position="569"/>
    </location>
</feature>
<evidence type="ECO:0000313" key="3">
    <source>
        <dbReference type="Proteomes" id="UP001054252"/>
    </source>
</evidence>
<organism evidence="2 3">
    <name type="scientific">Rubroshorea leprosula</name>
    <dbReference type="NCBI Taxonomy" id="152421"/>
    <lineage>
        <taxon>Eukaryota</taxon>
        <taxon>Viridiplantae</taxon>
        <taxon>Streptophyta</taxon>
        <taxon>Embryophyta</taxon>
        <taxon>Tracheophyta</taxon>
        <taxon>Spermatophyta</taxon>
        <taxon>Magnoliopsida</taxon>
        <taxon>eudicotyledons</taxon>
        <taxon>Gunneridae</taxon>
        <taxon>Pentapetalae</taxon>
        <taxon>rosids</taxon>
        <taxon>malvids</taxon>
        <taxon>Malvales</taxon>
        <taxon>Dipterocarpaceae</taxon>
        <taxon>Rubroshorea</taxon>
    </lineage>
</organism>
<name>A0AAV5L425_9ROSI</name>
<dbReference type="Gene3D" id="3.80.10.10">
    <property type="entry name" value="Ribonuclease Inhibitor"/>
    <property type="match status" value="5"/>
</dbReference>
<accession>A0AAV5L425</accession>
<dbReference type="PANTHER" id="PTHR13318:SF272">
    <property type="entry name" value="OS12G0552700 PROTEIN"/>
    <property type="match status" value="1"/>
</dbReference>
<sequence>MSSRSSKDLLSFTEDLLTRVYEKLGSESDRKSWRLVCREFLRVDSLTRNHLRVLRVEFLQSLPGKYPRLQSLDLSVCPCIDDGTFSLLLNRHASGSESGSLSWFSWARGLKRLTLSRAAGLGFMGLEALVHACPSLESVDVSYCCGFGDREAAALSNAARLRVLKMDKCLNVSDVGLAKIVVRCGKLERLSLKWCMEISDLGVDLLCKKCLDLKFLDISYLKVTNESLRTIATLQKLEVLAMVGCPLVDDVGLQFLENGCPLLQGIDVSRCECVSSSGLISVIKGHGSLRELNASYILSELCTTFLHCIKGLKHLEMIRIDGSRIAEPSFSVISNYCKSLVEIGLCKCVGVTNMGIMQLASGCITLRVLNLTCCGSITDAAISAIAESCRNLVCLKLESCNMITEKSLYQLGSFCSVLEEIDLTDCCGVNDKGLEYMSNCSGLKCLKLGICTNVSDKGLFSIGSNCPKIHELDLYCCSGIGDEGLGALSMGCKNLMKLNLSYCNEITDRGMEYISCLEELSDLEMRGLEKVTGTGLAAIAAGCKRLADLDLKHCVKVNDSGFWALACYAKNLRQVIS</sequence>
<proteinExistence type="predicted"/>
<dbReference type="AlphaFoldDB" id="A0AAV5L425"/>
<dbReference type="InterPro" id="IPR057207">
    <property type="entry name" value="FBXL15_LRR"/>
</dbReference>
<keyword evidence="3" id="KW-1185">Reference proteome</keyword>
<evidence type="ECO:0000313" key="2">
    <source>
        <dbReference type="EMBL" id="GKV32005.1"/>
    </source>
</evidence>
<dbReference type="SUPFAM" id="SSF52047">
    <property type="entry name" value="RNI-like"/>
    <property type="match status" value="3"/>
</dbReference>
<dbReference type="Pfam" id="PF25372">
    <property type="entry name" value="DUF7885"/>
    <property type="match status" value="1"/>
</dbReference>
<gene>
    <name evidence="2" type="ORF">SLEP1_g40646</name>
</gene>
<comment type="caution">
    <text evidence="2">The sequence shown here is derived from an EMBL/GenBank/DDBJ whole genome shotgun (WGS) entry which is preliminary data.</text>
</comment>
<dbReference type="PANTHER" id="PTHR13318">
    <property type="entry name" value="PARTNER OF PAIRED, ISOFORM B-RELATED"/>
    <property type="match status" value="1"/>
</dbReference>
<dbReference type="InterPro" id="IPR006553">
    <property type="entry name" value="Leu-rich_rpt_Cys-con_subtyp"/>
</dbReference>
<dbReference type="InterPro" id="IPR032675">
    <property type="entry name" value="LRR_dom_sf"/>
</dbReference>
<dbReference type="GO" id="GO:0031146">
    <property type="term" value="P:SCF-dependent proteasomal ubiquitin-dependent protein catabolic process"/>
    <property type="evidence" value="ECO:0007669"/>
    <property type="project" value="TreeGrafter"/>
</dbReference>
<reference evidence="2 3" key="1">
    <citation type="journal article" date="2021" name="Commun. Biol.">
        <title>The genome of Shorea leprosula (Dipterocarpaceae) highlights the ecological relevance of drought in aseasonal tropical rainforests.</title>
        <authorList>
            <person name="Ng K.K.S."/>
            <person name="Kobayashi M.J."/>
            <person name="Fawcett J.A."/>
            <person name="Hatakeyama M."/>
            <person name="Paape T."/>
            <person name="Ng C.H."/>
            <person name="Ang C.C."/>
            <person name="Tnah L.H."/>
            <person name="Lee C.T."/>
            <person name="Nishiyama T."/>
            <person name="Sese J."/>
            <person name="O'Brien M.J."/>
            <person name="Copetti D."/>
            <person name="Mohd Noor M.I."/>
            <person name="Ong R.C."/>
            <person name="Putra M."/>
            <person name="Sireger I.Z."/>
            <person name="Indrioko S."/>
            <person name="Kosugi Y."/>
            <person name="Izuno A."/>
            <person name="Isagi Y."/>
            <person name="Lee S.L."/>
            <person name="Shimizu K.K."/>
        </authorList>
    </citation>
    <scope>NUCLEOTIDE SEQUENCE [LARGE SCALE GENOMIC DNA]</scope>
    <source>
        <strain evidence="2">214</strain>
    </source>
</reference>
<protein>
    <recommendedName>
        <fullName evidence="1">F-box/LRR-repeat protein 15-like leucin rich repeat domain-containing protein</fullName>
    </recommendedName>
</protein>
<dbReference type="GO" id="GO:0019005">
    <property type="term" value="C:SCF ubiquitin ligase complex"/>
    <property type="evidence" value="ECO:0007669"/>
    <property type="project" value="TreeGrafter"/>
</dbReference>